<dbReference type="EMBL" id="BMXF01000002">
    <property type="protein sequence ID" value="GHB73266.1"/>
    <property type="molecule type" value="Genomic_DNA"/>
</dbReference>
<keyword evidence="5" id="KW-1185">Reference proteome</keyword>
<dbReference type="PANTHER" id="PTHR37842:SF2">
    <property type="entry name" value="GYLCOSYL HYDROLASE 115 C-TERMINAL DOMAIN-CONTAINING PROTEIN"/>
    <property type="match status" value="1"/>
</dbReference>
<gene>
    <name evidence="4" type="ORF">GCM10007390_29240</name>
</gene>
<evidence type="ECO:0000313" key="4">
    <source>
        <dbReference type="EMBL" id="GHB73266.1"/>
    </source>
</evidence>
<reference evidence="4 5" key="1">
    <citation type="journal article" date="2014" name="Int. J. Syst. Evol. Microbiol.">
        <title>Complete genome sequence of Corynebacterium casei LMG S-19264T (=DSM 44701T), isolated from a smear-ripened cheese.</title>
        <authorList>
            <consortium name="US DOE Joint Genome Institute (JGI-PGF)"/>
            <person name="Walter F."/>
            <person name="Albersmeier A."/>
            <person name="Kalinowski J."/>
            <person name="Ruckert C."/>
        </authorList>
    </citation>
    <scope>NUCLEOTIDE SEQUENCE [LARGE SCALE GENOMIC DNA]</scope>
    <source>
        <strain evidence="4 5">KCTC 12866</strain>
    </source>
</reference>
<keyword evidence="2" id="KW-0732">Signal</keyword>
<feature type="signal peptide" evidence="2">
    <location>
        <begin position="1"/>
        <end position="20"/>
    </location>
</feature>
<dbReference type="Pfam" id="PF17829">
    <property type="entry name" value="GH115_C"/>
    <property type="match status" value="1"/>
</dbReference>
<dbReference type="InterPro" id="IPR031924">
    <property type="entry name" value="GH115"/>
</dbReference>
<dbReference type="Gene3D" id="1.20.58.2150">
    <property type="match status" value="1"/>
</dbReference>
<name>A0A8J3DBN5_9BACT</name>
<dbReference type="GO" id="GO:0005975">
    <property type="term" value="P:carbohydrate metabolic process"/>
    <property type="evidence" value="ECO:0007669"/>
    <property type="project" value="UniProtKB-ARBA"/>
</dbReference>
<dbReference type="Proteomes" id="UP000598271">
    <property type="component" value="Unassembled WGS sequence"/>
</dbReference>
<evidence type="ECO:0000313" key="5">
    <source>
        <dbReference type="Proteomes" id="UP000598271"/>
    </source>
</evidence>
<proteinExistence type="predicted"/>
<protein>
    <recommendedName>
        <fullName evidence="3">Gylcosyl hydrolase 115 C-terminal domain-containing protein</fullName>
    </recommendedName>
</protein>
<dbReference type="Pfam" id="PF15979">
    <property type="entry name" value="Glyco_hydro_115"/>
    <property type="match status" value="1"/>
</dbReference>
<feature type="domain" description="Gylcosyl hydrolase 115 C-terminal" evidence="3">
    <location>
        <begin position="646"/>
        <end position="790"/>
    </location>
</feature>
<keyword evidence="1" id="KW-0378">Hydrolase</keyword>
<evidence type="ECO:0000259" key="3">
    <source>
        <dbReference type="Pfam" id="PF17829"/>
    </source>
</evidence>
<organism evidence="4 5">
    <name type="scientific">Persicitalea jodogahamensis</name>
    <dbReference type="NCBI Taxonomy" id="402147"/>
    <lineage>
        <taxon>Bacteria</taxon>
        <taxon>Pseudomonadati</taxon>
        <taxon>Bacteroidota</taxon>
        <taxon>Cytophagia</taxon>
        <taxon>Cytophagales</taxon>
        <taxon>Spirosomataceae</taxon>
        <taxon>Persicitalea</taxon>
    </lineage>
</organism>
<dbReference type="InterPro" id="IPR041437">
    <property type="entry name" value="GH115_C"/>
</dbReference>
<dbReference type="InterPro" id="IPR029018">
    <property type="entry name" value="Hex-like_dom2"/>
</dbReference>
<dbReference type="InterPro" id="IPR042301">
    <property type="entry name" value="GH115_sf"/>
</dbReference>
<comment type="caution">
    <text evidence="4">The sequence shown here is derived from an EMBL/GenBank/DDBJ whole genome shotgun (WGS) entry which is preliminary data.</text>
</comment>
<dbReference type="GO" id="GO:0016787">
    <property type="term" value="F:hydrolase activity"/>
    <property type="evidence" value="ECO:0007669"/>
    <property type="project" value="UniProtKB-KW"/>
</dbReference>
<dbReference type="Gene3D" id="3.20.20.520">
    <property type="entry name" value="Glycosyl hydrolase family 115"/>
    <property type="match status" value="1"/>
</dbReference>
<feature type="chain" id="PRO_5035257844" description="Gylcosyl hydrolase 115 C-terminal domain-containing protein" evidence="2">
    <location>
        <begin position="21"/>
        <end position="796"/>
    </location>
</feature>
<evidence type="ECO:0000256" key="2">
    <source>
        <dbReference type="SAM" id="SignalP"/>
    </source>
</evidence>
<dbReference type="Gene3D" id="3.30.379.10">
    <property type="entry name" value="Chitobiase/beta-hexosaminidase domain 2-like"/>
    <property type="match status" value="1"/>
</dbReference>
<accession>A0A8J3DBN5</accession>
<evidence type="ECO:0000256" key="1">
    <source>
        <dbReference type="ARBA" id="ARBA00022801"/>
    </source>
</evidence>
<dbReference type="Gene3D" id="2.60.120.1620">
    <property type="match status" value="1"/>
</dbReference>
<sequence length="796" mass="90916">MQSFFLLFLLSFSGLLTLSAQNKIAIDGKPIIKISNPDEEFEKFLAEFLTDDLAKVFDTKNENISIVLRLVNDKTPRIKKKFLEEIDKEIQNKWETFSYTTYNTNTLVVTGSDKRGLAYGVFGLSERAGVSPWHFWADVPVQKRKEAFWVNDSVSLAPSVKYRGIFINDEDWGLQPWAAKTFETGLKDIGPKTYAKVFELLLRLKANLIWPAMHPSTKAFYHYPENKEVAQKYQIVVGTSHAEPLMRNNVDEWNDQTMGEYNYITNSAKIRTYWQSRLEEIKGFGNLYSIGMRGKHDSGMEGTKNEAEAVELTNRIINDQRQLLSQVTGKAPAEVPQVMTLYKEVLDLYKAGLNVPEDVTLIWPDDNYGYIKSLSNETERKRTGGAGVYYHASYWGRPHDYLWIGTTDPALMRFEMQKAYETGARNVWVVNVGDIKAIEYPTQLFLDMAYDIRPFLTNESVFKHLENWTKSNLNSKEAAALLWKNYRLSYIRKPEFMGWSKVEPTTPTHPTTFSLEEVEERLAAYDKLDRETLALQPRNSDYASAYFQLVGYPVRAASQMNKKFLNLDLYYTTKSGERTDNNPYFQKAVAAYDSIVSLTNKYNHIISNGKWNHVMTMNPRQLPVFSTPEALKNVEQKSTVSVPKSLVDIPAGDYSRISSTPDAYWEKISEPGFSGNLLVSRPFTIASPLKSNQPQVEYDFNLPETGSVEIKIKAIPLHPLTLSSGQKVALQVDEGTWQMVDFETIGRSEEWKENVLSNQTTKSLSVLKLVKGKHTLKLRMIDAGVLIDSFKIFGIR</sequence>
<dbReference type="PANTHER" id="PTHR37842">
    <property type="match status" value="1"/>
</dbReference>
<dbReference type="AlphaFoldDB" id="A0A8J3DBN5"/>